<comment type="caution">
    <text evidence="1">The sequence shown here is derived from an EMBL/GenBank/DDBJ whole genome shotgun (WGS) entry which is preliminary data.</text>
</comment>
<evidence type="ECO:0000313" key="1">
    <source>
        <dbReference type="EMBL" id="KAK6725881.1"/>
    </source>
</evidence>
<name>A0ABR1BJB5_NECAM</name>
<proteinExistence type="predicted"/>
<sequence>MQTVFPQCWQLFVQARRRTLTMPPKREQKKETESLTGVVVVDSYDPRFAPLSPTIGPWCGSRIYVYNSIGAKKREERD</sequence>
<organism evidence="1 2">
    <name type="scientific">Necator americanus</name>
    <name type="common">Human hookworm</name>
    <dbReference type="NCBI Taxonomy" id="51031"/>
    <lineage>
        <taxon>Eukaryota</taxon>
        <taxon>Metazoa</taxon>
        <taxon>Ecdysozoa</taxon>
        <taxon>Nematoda</taxon>
        <taxon>Chromadorea</taxon>
        <taxon>Rhabditida</taxon>
        <taxon>Rhabditina</taxon>
        <taxon>Rhabditomorpha</taxon>
        <taxon>Strongyloidea</taxon>
        <taxon>Ancylostomatidae</taxon>
        <taxon>Bunostominae</taxon>
        <taxon>Necator</taxon>
    </lineage>
</organism>
<gene>
    <name evidence="1" type="primary">Necator_chrI.g416</name>
    <name evidence="1" type="ORF">RB195_004294</name>
</gene>
<reference evidence="1 2" key="1">
    <citation type="submission" date="2023-08" db="EMBL/GenBank/DDBJ databases">
        <title>A Necator americanus chromosomal reference genome.</title>
        <authorList>
            <person name="Ilik V."/>
            <person name="Petrzelkova K.J."/>
            <person name="Pardy F."/>
            <person name="Fuh T."/>
            <person name="Niatou-Singa F.S."/>
            <person name="Gouil Q."/>
            <person name="Baker L."/>
            <person name="Ritchie M.E."/>
            <person name="Jex A.R."/>
            <person name="Gazzola D."/>
            <person name="Li H."/>
            <person name="Toshio Fujiwara R."/>
            <person name="Zhan B."/>
            <person name="Aroian R.V."/>
            <person name="Pafco B."/>
            <person name="Schwarz E.M."/>
        </authorList>
    </citation>
    <scope>NUCLEOTIDE SEQUENCE [LARGE SCALE GENOMIC DNA]</scope>
    <source>
        <strain evidence="1 2">Aroian</strain>
        <tissue evidence="1">Whole animal</tissue>
    </source>
</reference>
<dbReference type="Proteomes" id="UP001303046">
    <property type="component" value="Unassembled WGS sequence"/>
</dbReference>
<dbReference type="EMBL" id="JAVFWL010000001">
    <property type="protein sequence ID" value="KAK6725881.1"/>
    <property type="molecule type" value="Genomic_DNA"/>
</dbReference>
<keyword evidence="2" id="KW-1185">Reference proteome</keyword>
<accession>A0ABR1BJB5</accession>
<protein>
    <submittedName>
        <fullName evidence="1">Uncharacterized protein</fullName>
    </submittedName>
</protein>
<evidence type="ECO:0000313" key="2">
    <source>
        <dbReference type="Proteomes" id="UP001303046"/>
    </source>
</evidence>